<dbReference type="AlphaFoldDB" id="A0A160TTJ3"/>
<protein>
    <submittedName>
        <fullName evidence="2">Putative helicase</fullName>
    </submittedName>
</protein>
<keyword evidence="2" id="KW-0378">Hydrolase</keyword>
<dbReference type="GO" id="GO:0006281">
    <property type="term" value="P:DNA repair"/>
    <property type="evidence" value="ECO:0007669"/>
    <property type="project" value="InterPro"/>
</dbReference>
<dbReference type="GO" id="GO:0003678">
    <property type="term" value="F:DNA helicase activity"/>
    <property type="evidence" value="ECO:0007669"/>
    <property type="project" value="InterPro"/>
</dbReference>
<dbReference type="InterPro" id="IPR003593">
    <property type="entry name" value="AAA+_ATPase"/>
</dbReference>
<dbReference type="InterPro" id="IPR051055">
    <property type="entry name" value="PIF1_helicase"/>
</dbReference>
<proteinExistence type="predicted"/>
<gene>
    <name evidence="2" type="ORF">MGWOODY_XGa2713</name>
</gene>
<evidence type="ECO:0000259" key="1">
    <source>
        <dbReference type="SMART" id="SM00382"/>
    </source>
</evidence>
<feature type="domain" description="AAA+ ATPase" evidence="1">
    <location>
        <begin position="24"/>
        <end position="165"/>
    </location>
</feature>
<keyword evidence="2" id="KW-0067">ATP-binding</keyword>
<keyword evidence="2" id="KW-0347">Helicase</keyword>
<dbReference type="Pfam" id="PF05970">
    <property type="entry name" value="PIF1"/>
    <property type="match status" value="1"/>
</dbReference>
<dbReference type="PANTHER" id="PTHR47642">
    <property type="entry name" value="ATP-DEPENDENT DNA HELICASE"/>
    <property type="match status" value="1"/>
</dbReference>
<dbReference type="InterPro" id="IPR027417">
    <property type="entry name" value="P-loop_NTPase"/>
</dbReference>
<evidence type="ECO:0000313" key="2">
    <source>
        <dbReference type="EMBL" id="CUS53041.1"/>
    </source>
</evidence>
<accession>A0A160TTJ3</accession>
<dbReference type="SUPFAM" id="SSF52540">
    <property type="entry name" value="P-loop containing nucleoside triphosphate hydrolases"/>
    <property type="match status" value="2"/>
</dbReference>
<dbReference type="EMBL" id="CZRL01000094">
    <property type="protein sequence ID" value="CUS53041.1"/>
    <property type="molecule type" value="Genomic_DNA"/>
</dbReference>
<keyword evidence="2" id="KW-0547">Nucleotide-binding</keyword>
<dbReference type="InterPro" id="IPR010285">
    <property type="entry name" value="DNA_helicase_pif1-like_DEAD"/>
</dbReference>
<dbReference type="CDD" id="cd18809">
    <property type="entry name" value="SF1_C_RecD"/>
    <property type="match status" value="1"/>
</dbReference>
<organism evidence="2">
    <name type="scientific">hydrothermal vent metagenome</name>
    <dbReference type="NCBI Taxonomy" id="652676"/>
    <lineage>
        <taxon>unclassified sequences</taxon>
        <taxon>metagenomes</taxon>
        <taxon>ecological metagenomes</taxon>
    </lineage>
</organism>
<dbReference type="Gene3D" id="3.40.50.300">
    <property type="entry name" value="P-loop containing nucleotide triphosphate hydrolases"/>
    <property type="match status" value="1"/>
</dbReference>
<sequence length="435" mass="48563">MPNSLNYQITAQFQQVLDLLSVGTPAVVFVTGSAGTGKSTLIEVLRAELDRHLVVLAPTGVAALNVRGQTIHSFFQLPPGPQPKAKKVLGPARDVIAKMDILVIDEVSMVRADLLDAVDEALRLNTKKKSARFGGKTVVLVGDMHQLPPVIAGREEQRLFEDVYESPYFFSADCLKHEPLTCVTLTESFRQSDEKFIQLLDNIRLGRNLEHTVEALNASIGDRMSDAESRLVLTAVNARARQFNEQQLGRLTGSEWLYSAELNGDWLENETQLPSPTQLRLKVDAQVMFTKNGPDWVNGTLGRVVDLDYESIEVELLSDTGSGAVVGVERESWERYRYNWDAKRRHVDMEVIGTYTQFPFILAWAVTVHKAQGLTLDNIAIDLGRGFFATGQAYVALSRCRTVEGITFNRPMRAEDIRCDPVIQSFYAGLYQPEF</sequence>
<name>A0A160TTJ3_9ZZZZ</name>
<dbReference type="SMART" id="SM00382">
    <property type="entry name" value="AAA"/>
    <property type="match status" value="1"/>
</dbReference>
<dbReference type="GO" id="GO:0000723">
    <property type="term" value="P:telomere maintenance"/>
    <property type="evidence" value="ECO:0007669"/>
    <property type="project" value="InterPro"/>
</dbReference>
<reference evidence="2" key="1">
    <citation type="submission" date="2015-10" db="EMBL/GenBank/DDBJ databases">
        <authorList>
            <person name="Gilbert D.G."/>
        </authorList>
    </citation>
    <scope>NUCLEOTIDE SEQUENCE</scope>
</reference>
<dbReference type="FunFam" id="3.40.50.300:FF:001498">
    <property type="entry name" value="ATP-dependent DNA helicase"/>
    <property type="match status" value="1"/>
</dbReference>